<dbReference type="AlphaFoldDB" id="A0AAE0KQQ2"/>
<keyword evidence="2" id="KW-0472">Membrane</keyword>
<evidence type="ECO:0000256" key="2">
    <source>
        <dbReference type="SAM" id="Phobius"/>
    </source>
</evidence>
<comment type="caution">
    <text evidence="3">The sequence shown here is derived from an EMBL/GenBank/DDBJ whole genome shotgun (WGS) entry which is preliminary data.</text>
</comment>
<protein>
    <submittedName>
        <fullName evidence="3">Uncharacterized protein</fullName>
    </submittedName>
</protein>
<feature type="region of interest" description="Disordered" evidence="1">
    <location>
        <begin position="197"/>
        <end position="225"/>
    </location>
</feature>
<feature type="transmembrane region" description="Helical" evidence="2">
    <location>
        <begin position="28"/>
        <end position="48"/>
    </location>
</feature>
<proteinExistence type="predicted"/>
<sequence length="275" mass="31604">MFEDVFLYLLGVIGVIALFLFSCDLREIFWANLLGLLAYCVVCVKPTLKDSSSLTKTLKIVRALTEGLIAVCLSLFAIYVVYRSWGIEAQENVLMTRAKFLEISQGLDKQNHATRDLFFEILDNTSKAKVDDFNSTFYMKMDAGCSKMKDKKRCRTLALAQENLLLTKAQWEAYAAMEDEAILRGDEKRIEKAEKHAEKHIRNKEKRREHRVEKKVKKQQHKEGKLASFRGKYEKIWKVQKKADKKTARRENERVMAALAENAENSETPSDVAPA</sequence>
<evidence type="ECO:0000313" key="4">
    <source>
        <dbReference type="Proteomes" id="UP001190700"/>
    </source>
</evidence>
<accession>A0AAE0KQQ2</accession>
<feature type="compositionally biased region" description="Basic residues" evidence="1">
    <location>
        <begin position="198"/>
        <end position="220"/>
    </location>
</feature>
<dbReference type="EMBL" id="LGRX02020836">
    <property type="protein sequence ID" value="KAK3257223.1"/>
    <property type="molecule type" value="Genomic_DNA"/>
</dbReference>
<keyword evidence="2" id="KW-1133">Transmembrane helix</keyword>
<evidence type="ECO:0000256" key="1">
    <source>
        <dbReference type="SAM" id="MobiDB-lite"/>
    </source>
</evidence>
<organism evidence="3 4">
    <name type="scientific">Cymbomonas tetramitiformis</name>
    <dbReference type="NCBI Taxonomy" id="36881"/>
    <lineage>
        <taxon>Eukaryota</taxon>
        <taxon>Viridiplantae</taxon>
        <taxon>Chlorophyta</taxon>
        <taxon>Pyramimonadophyceae</taxon>
        <taxon>Pyramimonadales</taxon>
        <taxon>Pyramimonadaceae</taxon>
        <taxon>Cymbomonas</taxon>
    </lineage>
</organism>
<keyword evidence="2" id="KW-0812">Transmembrane</keyword>
<gene>
    <name evidence="3" type="ORF">CYMTET_33683</name>
</gene>
<feature type="transmembrane region" description="Helical" evidence="2">
    <location>
        <begin position="60"/>
        <end position="82"/>
    </location>
</feature>
<feature type="transmembrane region" description="Helical" evidence="2">
    <location>
        <begin position="5"/>
        <end position="22"/>
    </location>
</feature>
<name>A0AAE0KQQ2_9CHLO</name>
<keyword evidence="4" id="KW-1185">Reference proteome</keyword>
<reference evidence="3 4" key="1">
    <citation type="journal article" date="2015" name="Genome Biol. Evol.">
        <title>Comparative Genomics of a Bacterivorous Green Alga Reveals Evolutionary Causalities and Consequences of Phago-Mixotrophic Mode of Nutrition.</title>
        <authorList>
            <person name="Burns J.A."/>
            <person name="Paasch A."/>
            <person name="Narechania A."/>
            <person name="Kim E."/>
        </authorList>
    </citation>
    <scope>NUCLEOTIDE SEQUENCE [LARGE SCALE GENOMIC DNA]</scope>
    <source>
        <strain evidence="3 4">PLY_AMNH</strain>
    </source>
</reference>
<evidence type="ECO:0000313" key="3">
    <source>
        <dbReference type="EMBL" id="KAK3257223.1"/>
    </source>
</evidence>
<dbReference type="Proteomes" id="UP001190700">
    <property type="component" value="Unassembled WGS sequence"/>
</dbReference>